<feature type="compositionally biased region" description="Polar residues" evidence="1">
    <location>
        <begin position="487"/>
        <end position="498"/>
    </location>
</feature>
<dbReference type="Proteomes" id="UP000039865">
    <property type="component" value="Unassembled WGS sequence"/>
</dbReference>
<accession>A0A078A354</accession>
<feature type="compositionally biased region" description="Acidic residues" evidence="1">
    <location>
        <begin position="146"/>
        <end position="167"/>
    </location>
</feature>
<feature type="compositionally biased region" description="Polar residues" evidence="1">
    <location>
        <begin position="452"/>
        <end position="478"/>
    </location>
</feature>
<organism evidence="2 3">
    <name type="scientific">Stylonychia lemnae</name>
    <name type="common">Ciliate</name>
    <dbReference type="NCBI Taxonomy" id="5949"/>
    <lineage>
        <taxon>Eukaryota</taxon>
        <taxon>Sar</taxon>
        <taxon>Alveolata</taxon>
        <taxon>Ciliophora</taxon>
        <taxon>Intramacronucleata</taxon>
        <taxon>Spirotrichea</taxon>
        <taxon>Stichotrichia</taxon>
        <taxon>Sporadotrichida</taxon>
        <taxon>Oxytrichidae</taxon>
        <taxon>Stylonychinae</taxon>
        <taxon>Stylonychia</taxon>
    </lineage>
</organism>
<sequence length="498" mass="57841">MVKQVGRSEVLANDNQFLKQFYNFIQRTNYMKIVNMPQNLKDAGQVIKTQIPLITTTSSRVKSDQQVRSESKTVIEEVISGAGSFITQLGKKLISPKKNKQDNRIQKQSIQSIKVIKNEKSRLIQTNSKYDQMMQFKRDKQLIIEDLSESDDNVDVPDTDESEDEDDQRTIQSMQSIAQKRKSLTSNREKQTPNYSIIKSQSPNNRLLGFISQSNIVNSSNNSSQFSKINHRYNQANADNNNQDDLDKLFYGDQKESIIFNNIDDNNQQLISILDKTNNNNSGFYFEDDKGDSRSLSIKSKYTIHNLQNSDTKSPYVKANTIKEDSHFQQSAIKYSNSYNNTNSYKFQQDFSLESSQNNLKQSQKAFHQIQETDREENENDYPSEYESPERKQRKSIGFKILMSRESSFGIVGFQSENLTRNNTKRSDGRLSNVRESELKKQQKGFKKHSYGFQSDSMQHSQTQSVYYPNSKMLQSRPSYKKETSLKRQSNNEYYYRN</sequence>
<feature type="region of interest" description="Disordered" evidence="1">
    <location>
        <begin position="146"/>
        <end position="200"/>
    </location>
</feature>
<feature type="compositionally biased region" description="Basic and acidic residues" evidence="1">
    <location>
        <begin position="425"/>
        <end position="441"/>
    </location>
</feature>
<feature type="compositionally biased region" description="Acidic residues" evidence="1">
    <location>
        <begin position="374"/>
        <end position="384"/>
    </location>
</feature>
<gene>
    <name evidence="2" type="primary">Contig19001.g20158</name>
    <name evidence="2" type="ORF">STYLEM_5557</name>
</gene>
<dbReference type="EMBL" id="CCKQ01005377">
    <property type="protein sequence ID" value="CDW76597.1"/>
    <property type="molecule type" value="Genomic_DNA"/>
</dbReference>
<dbReference type="InParanoid" id="A0A078A354"/>
<feature type="compositionally biased region" description="Polar residues" evidence="1">
    <location>
        <begin position="355"/>
        <end position="366"/>
    </location>
</feature>
<reference evidence="2 3" key="1">
    <citation type="submission" date="2014-06" db="EMBL/GenBank/DDBJ databases">
        <authorList>
            <person name="Swart Estienne"/>
        </authorList>
    </citation>
    <scope>NUCLEOTIDE SEQUENCE [LARGE SCALE GENOMIC DNA]</scope>
    <source>
        <strain evidence="2 3">130c</strain>
    </source>
</reference>
<keyword evidence="3" id="KW-1185">Reference proteome</keyword>
<name>A0A078A354_STYLE</name>
<protein>
    <submittedName>
        <fullName evidence="2">Uncharacterized protein</fullName>
    </submittedName>
</protein>
<proteinExistence type="predicted"/>
<evidence type="ECO:0000313" key="3">
    <source>
        <dbReference type="Proteomes" id="UP000039865"/>
    </source>
</evidence>
<evidence type="ECO:0000313" key="2">
    <source>
        <dbReference type="EMBL" id="CDW76597.1"/>
    </source>
</evidence>
<dbReference type="AlphaFoldDB" id="A0A078A354"/>
<evidence type="ECO:0000256" key="1">
    <source>
        <dbReference type="SAM" id="MobiDB-lite"/>
    </source>
</evidence>
<feature type="region of interest" description="Disordered" evidence="1">
    <location>
        <begin position="355"/>
        <end position="393"/>
    </location>
</feature>
<feature type="region of interest" description="Disordered" evidence="1">
    <location>
        <begin position="420"/>
        <end position="498"/>
    </location>
</feature>